<evidence type="ECO:0000313" key="1">
    <source>
        <dbReference type="EMBL" id="SFR39275.1"/>
    </source>
</evidence>
<gene>
    <name evidence="1" type="ORF">SAMN04488073_0345</name>
</gene>
<dbReference type="SUPFAM" id="SSF53850">
    <property type="entry name" value="Periplasmic binding protein-like II"/>
    <property type="match status" value="1"/>
</dbReference>
<dbReference type="AlphaFoldDB" id="A0A1I6GAS6"/>
<organism evidence="1 2">
    <name type="scientific">Marinobacter gudaonensis</name>
    <dbReference type="NCBI Taxonomy" id="375760"/>
    <lineage>
        <taxon>Bacteria</taxon>
        <taxon>Pseudomonadati</taxon>
        <taxon>Pseudomonadota</taxon>
        <taxon>Gammaproteobacteria</taxon>
        <taxon>Pseudomonadales</taxon>
        <taxon>Marinobacteraceae</taxon>
        <taxon>Marinobacter</taxon>
    </lineage>
</organism>
<protein>
    <recommendedName>
        <fullName evidence="3">Extracellular solute-binding protein, family 3</fullName>
    </recommendedName>
</protein>
<keyword evidence="2" id="KW-1185">Reference proteome</keyword>
<accession>A0A1I6GAS6</accession>
<dbReference type="EMBL" id="FOYV01000001">
    <property type="protein sequence ID" value="SFR39275.1"/>
    <property type="molecule type" value="Genomic_DNA"/>
</dbReference>
<sequence>MDTYFACRALRGRALHRARTLAILIVSLALLPLANAAKLEPDTGKSALPAPREYVLWYRNYDSPAIRALVELALGKTPEYGDFRLIRSEELSQGRALRELADHQSRLVDIANVATTEERESFLTAVPIPVDGGLLGFRVCVVLPETLPRFEGIDNLEDLRNSNIRIGQGSHWPDTPILESNGIRVITHSRYEILFGMLRNHRFECFARGVSEVLYDLEIEKDPDLVIEPNLLLAYPMPSYLFVAPGDQLTAHRLQLGMERAIHDGSFAEFLRNYYGAAVAALGLDRRTVITLDNPYLSDESRYVSRQTFSNLRRRLDILSR</sequence>
<name>A0A1I6GAS6_9GAMM</name>
<dbReference type="STRING" id="375760.SAMN04488073_0345"/>
<reference evidence="2" key="1">
    <citation type="submission" date="2016-10" db="EMBL/GenBank/DDBJ databases">
        <authorList>
            <person name="Varghese N."/>
            <person name="Submissions S."/>
        </authorList>
    </citation>
    <scope>NUCLEOTIDE SEQUENCE [LARGE SCALE GENOMIC DNA]</scope>
    <source>
        <strain evidence="2">CGMCC 1.6294</strain>
    </source>
</reference>
<dbReference type="Proteomes" id="UP000199290">
    <property type="component" value="Unassembled WGS sequence"/>
</dbReference>
<evidence type="ECO:0000313" key="2">
    <source>
        <dbReference type="Proteomes" id="UP000199290"/>
    </source>
</evidence>
<proteinExistence type="predicted"/>
<evidence type="ECO:0008006" key="3">
    <source>
        <dbReference type="Google" id="ProtNLM"/>
    </source>
</evidence>